<evidence type="ECO:0000256" key="3">
    <source>
        <dbReference type="ARBA" id="ARBA00023027"/>
    </source>
</evidence>
<evidence type="ECO:0000256" key="2">
    <source>
        <dbReference type="ARBA" id="ARBA00023002"/>
    </source>
</evidence>
<dbReference type="InterPro" id="IPR016163">
    <property type="entry name" value="Ald_DH_C"/>
</dbReference>
<dbReference type="Proteomes" id="UP000481872">
    <property type="component" value="Unassembled WGS sequence"/>
</dbReference>
<evidence type="ECO:0000313" key="10">
    <source>
        <dbReference type="Proteomes" id="UP000481872"/>
    </source>
</evidence>
<dbReference type="InterPro" id="IPR029510">
    <property type="entry name" value="Ald_DH_CS_GLU"/>
</dbReference>
<keyword evidence="3" id="KW-0520">NAD</keyword>
<comment type="similarity">
    <text evidence="1 4 7">Belongs to the aldehyde dehydrogenase family.</text>
</comment>
<dbReference type="PROSITE" id="PS00070">
    <property type="entry name" value="ALDEHYDE_DEHYDR_CYS"/>
    <property type="match status" value="1"/>
</dbReference>
<dbReference type="InterPro" id="IPR012394">
    <property type="entry name" value="Aldehyde_DH_NAD(P)"/>
</dbReference>
<dbReference type="EMBL" id="JAAGPU010000045">
    <property type="protein sequence ID" value="NEU06435.1"/>
    <property type="molecule type" value="Genomic_DNA"/>
</dbReference>
<dbReference type="AlphaFoldDB" id="A0A6M0H6X5"/>
<evidence type="ECO:0000259" key="8">
    <source>
        <dbReference type="Pfam" id="PF00171"/>
    </source>
</evidence>
<dbReference type="PANTHER" id="PTHR43570">
    <property type="entry name" value="ALDEHYDE DEHYDROGENASE"/>
    <property type="match status" value="1"/>
</dbReference>
<dbReference type="GO" id="GO:0004029">
    <property type="term" value="F:aldehyde dehydrogenase (NAD+) activity"/>
    <property type="evidence" value="ECO:0007669"/>
    <property type="project" value="TreeGrafter"/>
</dbReference>
<comment type="caution">
    <text evidence="9">The sequence shown here is derived from an EMBL/GenBank/DDBJ whole genome shotgun (WGS) entry which is preliminary data.</text>
</comment>
<dbReference type="FunFam" id="3.40.309.10:FF:000003">
    <property type="entry name" value="Aldehyde dehydrogenase"/>
    <property type="match status" value="1"/>
</dbReference>
<dbReference type="FunFam" id="3.40.605.10:FF:000004">
    <property type="entry name" value="Aldehyde dehydrogenase"/>
    <property type="match status" value="1"/>
</dbReference>
<sequence length="456" mass="51526">MDIKELVDIQRNYFLNGSTLTTQFRLTQLNKLKVILQNNEQLILDALYKDLKKSNFEGYATELGIVFEELNHTIKNLKNWMQATKVKSQLAHFPAKCFTYPEPYGVTLIISPWNYPFQLSLAPLIGAIAAGNTVILKPSQKSLNTSKVLTKLLCENFPRELISVVNGGRDANSELLNQKFDYIFFTGSVPVGKVVMEAASKNLTPVTLELGGKSPCIVDKTADLKLTAKRLVWGKFLNAGQTCVAPDYLYVHSSVKEDLIKYMKHYINKFYGPDFKSSKDYPRIIDEKAFDRLVKYLNCGKIEFGGEIDRDELYISPTILNDITFNNTVMTDEIFGPILPVIEFDTLDEVIAVVNYRPKPLALYFFSKDEKNISKILQRTTSGGVCINETIVHVASLYLPFGGVGESGMGKYHGMNSFETFSHIKSIVKKDFAMDVPLRYPPFTSTKFAKLKKIFK</sequence>
<dbReference type="PANTHER" id="PTHR43570:SF16">
    <property type="entry name" value="ALDEHYDE DEHYDROGENASE TYPE III, ISOFORM Q"/>
    <property type="match status" value="1"/>
</dbReference>
<dbReference type="Pfam" id="PF00171">
    <property type="entry name" value="Aldedh"/>
    <property type="match status" value="1"/>
</dbReference>
<dbReference type="GO" id="GO:0006081">
    <property type="term" value="P:aldehyde metabolic process"/>
    <property type="evidence" value="ECO:0007669"/>
    <property type="project" value="InterPro"/>
</dbReference>
<feature type="active site" evidence="5 6">
    <location>
        <position position="209"/>
    </location>
</feature>
<evidence type="ECO:0000256" key="6">
    <source>
        <dbReference type="PROSITE-ProRule" id="PRU10007"/>
    </source>
</evidence>
<dbReference type="InterPro" id="IPR016161">
    <property type="entry name" value="Ald_DH/histidinol_DH"/>
</dbReference>
<keyword evidence="2 4" id="KW-0560">Oxidoreductase</keyword>
<dbReference type="PIRSF" id="PIRSF036492">
    <property type="entry name" value="ALDH"/>
    <property type="match status" value="1"/>
</dbReference>
<evidence type="ECO:0000256" key="1">
    <source>
        <dbReference type="ARBA" id="ARBA00009986"/>
    </source>
</evidence>
<gene>
    <name evidence="9" type="ORF">G3M99_16640</name>
</gene>
<evidence type="ECO:0000256" key="4">
    <source>
        <dbReference type="PIRNR" id="PIRNR036492"/>
    </source>
</evidence>
<organism evidence="9 10">
    <name type="scientific">Clostridium senegalense</name>
    <dbReference type="NCBI Taxonomy" id="1465809"/>
    <lineage>
        <taxon>Bacteria</taxon>
        <taxon>Bacillati</taxon>
        <taxon>Bacillota</taxon>
        <taxon>Clostridia</taxon>
        <taxon>Eubacteriales</taxon>
        <taxon>Clostridiaceae</taxon>
        <taxon>Clostridium</taxon>
    </lineage>
</organism>
<reference evidence="9 10" key="1">
    <citation type="submission" date="2020-02" db="EMBL/GenBank/DDBJ databases">
        <title>Genome assembly of a novel Clostridium senegalense strain.</title>
        <authorList>
            <person name="Gupta T.B."/>
            <person name="Jauregui R."/>
            <person name="Maclean P."/>
            <person name="Nawarathana A."/>
            <person name="Brightwell G."/>
        </authorList>
    </citation>
    <scope>NUCLEOTIDE SEQUENCE [LARGE SCALE GENOMIC DNA]</scope>
    <source>
        <strain evidence="9 10">AGRFS4</strain>
    </source>
</reference>
<dbReference type="Gene3D" id="3.40.605.10">
    <property type="entry name" value="Aldehyde Dehydrogenase, Chain A, domain 1"/>
    <property type="match status" value="1"/>
</dbReference>
<evidence type="ECO:0000313" key="9">
    <source>
        <dbReference type="EMBL" id="NEU06435.1"/>
    </source>
</evidence>
<feature type="active site" evidence="5">
    <location>
        <position position="243"/>
    </location>
</feature>
<feature type="domain" description="Aldehyde dehydrogenase" evidence="8">
    <location>
        <begin position="2"/>
        <end position="427"/>
    </location>
</feature>
<dbReference type="PROSITE" id="PS00687">
    <property type="entry name" value="ALDEHYDE_DEHYDR_GLU"/>
    <property type="match status" value="1"/>
</dbReference>
<protein>
    <recommendedName>
        <fullName evidence="4">Aldehyde dehydrogenase</fullName>
    </recommendedName>
</protein>
<keyword evidence="10" id="KW-1185">Reference proteome</keyword>
<dbReference type="InterPro" id="IPR016162">
    <property type="entry name" value="Ald_DH_N"/>
</dbReference>
<dbReference type="InterPro" id="IPR015590">
    <property type="entry name" value="Aldehyde_DH_dom"/>
</dbReference>
<accession>A0A6M0H6X5</accession>
<evidence type="ECO:0000256" key="5">
    <source>
        <dbReference type="PIRSR" id="PIRSR036492-1"/>
    </source>
</evidence>
<dbReference type="InterPro" id="IPR016160">
    <property type="entry name" value="Ald_DH_CS_CYS"/>
</dbReference>
<dbReference type="GO" id="GO:0005737">
    <property type="term" value="C:cytoplasm"/>
    <property type="evidence" value="ECO:0007669"/>
    <property type="project" value="TreeGrafter"/>
</dbReference>
<dbReference type="SUPFAM" id="SSF53720">
    <property type="entry name" value="ALDH-like"/>
    <property type="match status" value="1"/>
</dbReference>
<dbReference type="CDD" id="cd07136">
    <property type="entry name" value="ALDH_YwdH-P39616"/>
    <property type="match status" value="1"/>
</dbReference>
<dbReference type="RefSeq" id="WP_199870859.1">
    <property type="nucleotide sequence ID" value="NZ_JAAGPU010000045.1"/>
</dbReference>
<dbReference type="Gene3D" id="3.40.309.10">
    <property type="entry name" value="Aldehyde Dehydrogenase, Chain A, domain 2"/>
    <property type="match status" value="1"/>
</dbReference>
<name>A0A6M0H6X5_9CLOT</name>
<evidence type="ECO:0000256" key="7">
    <source>
        <dbReference type="RuleBase" id="RU003345"/>
    </source>
</evidence>
<proteinExistence type="inferred from homology"/>